<dbReference type="InterPro" id="IPR003790">
    <property type="entry name" value="GHL10"/>
</dbReference>
<dbReference type="EMBL" id="VNHS01000012">
    <property type="protein sequence ID" value="TYP70082.1"/>
    <property type="molecule type" value="Genomic_DNA"/>
</dbReference>
<evidence type="ECO:0000259" key="4">
    <source>
        <dbReference type="Pfam" id="PF02638"/>
    </source>
</evidence>
<dbReference type="Pfam" id="PF07833">
    <property type="entry name" value="Cu_amine_oxidN1"/>
    <property type="match status" value="1"/>
</dbReference>
<accession>A0A5S5BV77</accession>
<dbReference type="SUPFAM" id="SSF51445">
    <property type="entry name" value="(Trans)glycosidases"/>
    <property type="match status" value="1"/>
</dbReference>
<dbReference type="Pfam" id="PF02638">
    <property type="entry name" value="GHL10"/>
    <property type="match status" value="1"/>
</dbReference>
<dbReference type="Gene3D" id="3.30.457.10">
    <property type="entry name" value="Copper amine oxidase-like, N-terminal domain"/>
    <property type="match status" value="1"/>
</dbReference>
<keyword evidence="7" id="KW-1185">Reference proteome</keyword>
<dbReference type="AlphaFoldDB" id="A0A5S5BV77"/>
<dbReference type="InterPro" id="IPR036582">
    <property type="entry name" value="Mao_N_sf"/>
</dbReference>
<evidence type="ECO:0000256" key="1">
    <source>
        <dbReference type="ARBA" id="ARBA00022729"/>
    </source>
</evidence>
<proteinExistence type="predicted"/>
<protein>
    <submittedName>
        <fullName evidence="6">Uncharacterized lipoprotein YddW (UPF0748 family)</fullName>
    </submittedName>
</protein>
<name>A0A5S5BV77_9BACL</name>
<organism evidence="6 7">
    <name type="scientific">Paenibacillus methanolicus</name>
    <dbReference type="NCBI Taxonomy" id="582686"/>
    <lineage>
        <taxon>Bacteria</taxon>
        <taxon>Bacillati</taxon>
        <taxon>Bacillota</taxon>
        <taxon>Bacilli</taxon>
        <taxon>Bacillales</taxon>
        <taxon>Paenibacillaceae</taxon>
        <taxon>Paenibacillus</taxon>
    </lineage>
</organism>
<dbReference type="InterPro" id="IPR052177">
    <property type="entry name" value="Divisome_Glycosyl_Hydrolase"/>
</dbReference>
<dbReference type="PANTHER" id="PTHR43405:SF1">
    <property type="entry name" value="GLYCOSYL HYDROLASE DIGH"/>
    <property type="match status" value="1"/>
</dbReference>
<evidence type="ECO:0000313" key="7">
    <source>
        <dbReference type="Proteomes" id="UP000323257"/>
    </source>
</evidence>
<keyword evidence="6" id="KW-0449">Lipoprotein</keyword>
<dbReference type="InterPro" id="IPR017853">
    <property type="entry name" value="GH"/>
</dbReference>
<feature type="domain" description="Glycosyl hydrolase-like 10" evidence="4">
    <location>
        <begin position="185"/>
        <end position="493"/>
    </location>
</feature>
<feature type="region of interest" description="Disordered" evidence="2">
    <location>
        <begin position="148"/>
        <end position="178"/>
    </location>
</feature>
<dbReference type="InterPro" id="IPR012854">
    <property type="entry name" value="Cu_amine_oxidase-like_N"/>
</dbReference>
<feature type="signal peptide" evidence="3">
    <location>
        <begin position="1"/>
        <end position="23"/>
    </location>
</feature>
<evidence type="ECO:0000256" key="3">
    <source>
        <dbReference type="SAM" id="SignalP"/>
    </source>
</evidence>
<gene>
    <name evidence="6" type="ORF">BCM02_11260</name>
</gene>
<feature type="domain" description="Copper amine oxidase-like N-terminal" evidence="5">
    <location>
        <begin position="39"/>
        <end position="146"/>
    </location>
</feature>
<sequence length="548" mass="58459">MKAWQGIKWLLLAAMLVGMASGAGGPKTAEAAGVIRIYMDGEELASDVAPYVVPKANVTMVPLAVISRGMGAVVSWDGMTKTVTIVDGPSVITMASGAKSAVVNGAEVVLGASVQARGGRIMVPLRFVGEQLGLTVVWNAADGTIALQSGAAENPGGGDGSEPDPGQDGGPITPPGSGTDALNGLRGAWISTVYNLDWPTKASAGKAELQKQEFVALLGELQGMGMNAVFVQVRPAGDAFYPSTLTPWSVALSGKQGTAPDYDPLAFMIEETHKRGMEFHAWFNPFRASVNAKLENLADNHVAKLHPEWIVNAGGILYVNPGIPEARQHIIDAIAEVANGYDVDGVHLDDYFYPSSGAFGDDAAFAQYNPDGISNKGDWRRANINAFVRQLDEAVHSKKPAIRFGISPFGVWRNKAVDASGSDTKAGVTAYDSMNADVRTWIKQGWIDYVAPQIYWSFATTAAPYGKLVDWWAQEVRGTGVDLYIGHAGHKVGGKEAGWQSAQEIVDQLRYSAQFAEVKGNLFFSAKDLRKNPLGLIEALRRYYGLAA</sequence>
<evidence type="ECO:0000256" key="2">
    <source>
        <dbReference type="SAM" id="MobiDB-lite"/>
    </source>
</evidence>
<dbReference type="PANTHER" id="PTHR43405">
    <property type="entry name" value="GLYCOSYL HYDROLASE DIGH"/>
    <property type="match status" value="1"/>
</dbReference>
<dbReference type="SUPFAM" id="SSF55383">
    <property type="entry name" value="Copper amine oxidase, domain N"/>
    <property type="match status" value="1"/>
</dbReference>
<reference evidence="6 7" key="1">
    <citation type="submission" date="2019-07" db="EMBL/GenBank/DDBJ databases">
        <title>Genomic Encyclopedia of Type Strains, Phase III (KMG-III): the genomes of soil and plant-associated and newly described type strains.</title>
        <authorList>
            <person name="Whitman W."/>
        </authorList>
    </citation>
    <scope>NUCLEOTIDE SEQUENCE [LARGE SCALE GENOMIC DNA]</scope>
    <source>
        <strain evidence="6 7">BL24</strain>
    </source>
</reference>
<evidence type="ECO:0000259" key="5">
    <source>
        <dbReference type="Pfam" id="PF07833"/>
    </source>
</evidence>
<dbReference type="Proteomes" id="UP000323257">
    <property type="component" value="Unassembled WGS sequence"/>
</dbReference>
<feature type="chain" id="PRO_5039297694" evidence="3">
    <location>
        <begin position="24"/>
        <end position="548"/>
    </location>
</feature>
<evidence type="ECO:0000313" key="6">
    <source>
        <dbReference type="EMBL" id="TYP70082.1"/>
    </source>
</evidence>
<keyword evidence="1 3" id="KW-0732">Signal</keyword>
<comment type="caution">
    <text evidence="6">The sequence shown here is derived from an EMBL/GenBank/DDBJ whole genome shotgun (WGS) entry which is preliminary data.</text>
</comment>
<dbReference type="Gene3D" id="3.20.20.80">
    <property type="entry name" value="Glycosidases"/>
    <property type="match status" value="1"/>
</dbReference>